<reference evidence="9 10" key="1">
    <citation type="submission" date="2016-03" db="EMBL/GenBank/DDBJ databases">
        <title>Speciation and ecological success in dimly lit waters: horizontal gene transfer in a green sulfur bacteria bloom unveiled by metagenomic assembly.</title>
        <authorList>
            <person name="Llorens-Mares T."/>
            <person name="Liu Z."/>
            <person name="Allen L.Z."/>
            <person name="Rusch D.B."/>
            <person name="Craig M.T."/>
            <person name="Dupont C.L."/>
            <person name="Bryant D.A."/>
            <person name="Casamayor E.O."/>
        </authorList>
    </citation>
    <scope>NUCLEOTIDE SEQUENCE [LARGE SCALE GENOMIC DNA]</scope>
    <source>
        <strain evidence="9">CIII</strain>
    </source>
</reference>
<evidence type="ECO:0000259" key="8">
    <source>
        <dbReference type="Pfam" id="PF01883"/>
    </source>
</evidence>
<feature type="domain" description="MIP18 family-like" evidence="8">
    <location>
        <begin position="7"/>
        <end position="79"/>
    </location>
</feature>
<evidence type="ECO:0000256" key="5">
    <source>
        <dbReference type="ARBA" id="ARBA00023014"/>
    </source>
</evidence>
<evidence type="ECO:0000313" key="9">
    <source>
        <dbReference type="EMBL" id="KZK74549.1"/>
    </source>
</evidence>
<keyword evidence="3 6" id="KW-0067">ATP-binding</keyword>
<evidence type="ECO:0000256" key="4">
    <source>
        <dbReference type="ARBA" id="ARBA00023004"/>
    </source>
</evidence>
<keyword evidence="1 6" id="KW-0479">Metal-binding</keyword>
<evidence type="ECO:0000256" key="6">
    <source>
        <dbReference type="HAMAP-Rule" id="MF_02040"/>
    </source>
</evidence>
<dbReference type="HAMAP" id="MF_02040">
    <property type="entry name" value="Mrp_NBP35"/>
    <property type="match status" value="1"/>
</dbReference>
<dbReference type="EMBL" id="LVWG01000022">
    <property type="protein sequence ID" value="KZK74549.1"/>
    <property type="molecule type" value="Genomic_DNA"/>
</dbReference>
<dbReference type="InterPro" id="IPR002744">
    <property type="entry name" value="MIP18-like"/>
</dbReference>
<dbReference type="PANTHER" id="PTHR42961">
    <property type="entry name" value="IRON-SULFUR PROTEIN NUBPL"/>
    <property type="match status" value="1"/>
</dbReference>
<accession>A0A165LXG8</accession>
<organism evidence="9 10">
    <name type="scientific">Pelodictyon luteolum</name>
    <dbReference type="NCBI Taxonomy" id="1100"/>
    <lineage>
        <taxon>Bacteria</taxon>
        <taxon>Pseudomonadati</taxon>
        <taxon>Chlorobiota</taxon>
        <taxon>Chlorobiia</taxon>
        <taxon>Chlorobiales</taxon>
        <taxon>Chlorobiaceae</taxon>
        <taxon>Chlorobium/Pelodictyon group</taxon>
        <taxon>Pelodictyon</taxon>
    </lineage>
</organism>
<evidence type="ECO:0000256" key="3">
    <source>
        <dbReference type="ARBA" id="ARBA00022840"/>
    </source>
</evidence>
<proteinExistence type="inferred from homology"/>
<dbReference type="GO" id="GO:0051539">
    <property type="term" value="F:4 iron, 4 sulfur cluster binding"/>
    <property type="evidence" value="ECO:0007669"/>
    <property type="project" value="TreeGrafter"/>
</dbReference>
<dbReference type="InterPro" id="IPR034904">
    <property type="entry name" value="FSCA_dom_sf"/>
</dbReference>
<comment type="similarity">
    <text evidence="6">Belongs to the Mrp/NBP35 ATP-binding proteins family.</text>
</comment>
<protein>
    <recommendedName>
        <fullName evidence="6">Iron-sulfur cluster carrier protein</fullName>
    </recommendedName>
</protein>
<dbReference type="InterPro" id="IPR044304">
    <property type="entry name" value="NUBPL-like"/>
</dbReference>
<evidence type="ECO:0000256" key="1">
    <source>
        <dbReference type="ARBA" id="ARBA00022723"/>
    </source>
</evidence>
<dbReference type="Pfam" id="PF10609">
    <property type="entry name" value="ParA"/>
    <property type="match status" value="1"/>
</dbReference>
<sequence>MPAIDQQQILQALSTVQEPDLKKDLVTLGMIRDIAISDAGDVSFSVVLTTPACPLKEEIKTACINAVKAGVPGVGTIRVNLEAKVTSGSSCSHGHEPGDGHSHDNGHQCSSGQCGGHDKPLQGVKNIIAVASGKGGVGKSTLAVNLAVSLAESGAKVGLIDADLYGPSIPTMFGLHSEKPEMSGKKIRPLEKFGVKLMSIGFLIETDTAVIWRGPMASSAIKQFITDVDWGELDYLVFDLPPGTGDIQLTLVQTIPVTGALIVTTPQDVALADVSKAVSMFGKVGVPILGLVENMSWYELPDGSRDYIFGQKGGERFAKAQGLSFLGAIPIERGVGEGSDSGMPYVLGKPESTSAKALKGVAMETARRISITNASCRDENTGCGSGCGCGNDETV</sequence>
<evidence type="ECO:0000256" key="2">
    <source>
        <dbReference type="ARBA" id="ARBA00022741"/>
    </source>
</evidence>
<dbReference type="Pfam" id="PF01883">
    <property type="entry name" value="FeS_assembly_P"/>
    <property type="match status" value="1"/>
</dbReference>
<dbReference type="InterPro" id="IPR033756">
    <property type="entry name" value="YlxH/NBP35"/>
</dbReference>
<dbReference type="PANTHER" id="PTHR42961:SF2">
    <property type="entry name" value="IRON-SULFUR PROTEIN NUBPL"/>
    <property type="match status" value="1"/>
</dbReference>
<evidence type="ECO:0000256" key="7">
    <source>
        <dbReference type="SAM" id="MobiDB-lite"/>
    </source>
</evidence>
<gene>
    <name evidence="9" type="ORF">A3K90_02195</name>
</gene>
<dbReference type="AlphaFoldDB" id="A0A165LXG8"/>
<dbReference type="RefSeq" id="WP_303681285.1">
    <property type="nucleotide sequence ID" value="NZ_LVWG01000022.1"/>
</dbReference>
<dbReference type="GO" id="GO:0046872">
    <property type="term" value="F:metal ion binding"/>
    <property type="evidence" value="ECO:0007669"/>
    <property type="project" value="UniProtKB-KW"/>
</dbReference>
<feature type="binding site" evidence="6">
    <location>
        <begin position="133"/>
        <end position="140"/>
    </location>
    <ligand>
        <name>ATP</name>
        <dbReference type="ChEBI" id="CHEBI:30616"/>
    </ligand>
</feature>
<dbReference type="SUPFAM" id="SSF117916">
    <property type="entry name" value="Fe-S cluster assembly (FSCA) domain-like"/>
    <property type="match status" value="1"/>
</dbReference>
<feature type="region of interest" description="Disordered" evidence="7">
    <location>
        <begin position="88"/>
        <end position="114"/>
    </location>
</feature>
<comment type="function">
    <text evidence="6">Binds and transfers iron-sulfur (Fe-S) clusters to target apoproteins. Can hydrolyze ATP.</text>
</comment>
<comment type="subunit">
    <text evidence="6">Homodimer.</text>
</comment>
<feature type="compositionally biased region" description="Basic and acidic residues" evidence="7">
    <location>
        <begin position="93"/>
        <end position="106"/>
    </location>
</feature>
<dbReference type="SUPFAM" id="SSF52540">
    <property type="entry name" value="P-loop containing nucleoside triphosphate hydrolases"/>
    <property type="match status" value="1"/>
</dbReference>
<dbReference type="GO" id="GO:0005524">
    <property type="term" value="F:ATP binding"/>
    <property type="evidence" value="ECO:0007669"/>
    <property type="project" value="UniProtKB-UniRule"/>
</dbReference>
<keyword evidence="4 6" id="KW-0408">Iron</keyword>
<dbReference type="Proteomes" id="UP000076481">
    <property type="component" value="Unassembled WGS sequence"/>
</dbReference>
<keyword evidence="5 6" id="KW-0411">Iron-sulfur</keyword>
<evidence type="ECO:0000313" key="10">
    <source>
        <dbReference type="Proteomes" id="UP000076481"/>
    </source>
</evidence>
<dbReference type="GO" id="GO:0016887">
    <property type="term" value="F:ATP hydrolysis activity"/>
    <property type="evidence" value="ECO:0007669"/>
    <property type="project" value="UniProtKB-UniRule"/>
</dbReference>
<keyword evidence="2 6" id="KW-0547">Nucleotide-binding</keyword>
<dbReference type="InterPro" id="IPR019591">
    <property type="entry name" value="Mrp/NBP35_ATP-bd"/>
</dbReference>
<keyword evidence="6" id="KW-0378">Hydrolase</keyword>
<dbReference type="Gene3D" id="3.30.300.130">
    <property type="entry name" value="Fe-S cluster assembly (FSCA)"/>
    <property type="match status" value="1"/>
</dbReference>
<dbReference type="GO" id="GO:0140663">
    <property type="term" value="F:ATP-dependent FeS chaperone activity"/>
    <property type="evidence" value="ECO:0007669"/>
    <property type="project" value="InterPro"/>
</dbReference>
<dbReference type="GO" id="GO:0016226">
    <property type="term" value="P:iron-sulfur cluster assembly"/>
    <property type="evidence" value="ECO:0007669"/>
    <property type="project" value="InterPro"/>
</dbReference>
<dbReference type="FunFam" id="3.40.50.300:FF:001119">
    <property type="entry name" value="Iron-sulfur cluster carrier protein"/>
    <property type="match status" value="1"/>
</dbReference>
<dbReference type="InterPro" id="IPR027417">
    <property type="entry name" value="P-loop_NTPase"/>
</dbReference>
<name>A0A165LXG8_PELLU</name>
<dbReference type="CDD" id="cd02037">
    <property type="entry name" value="Mrp_NBP35"/>
    <property type="match status" value="1"/>
</dbReference>
<dbReference type="Gene3D" id="3.40.50.300">
    <property type="entry name" value="P-loop containing nucleotide triphosphate hydrolases"/>
    <property type="match status" value="1"/>
</dbReference>
<comment type="caution">
    <text evidence="9">The sequence shown here is derived from an EMBL/GenBank/DDBJ whole genome shotgun (WGS) entry which is preliminary data.</text>
</comment>